<dbReference type="Proteomes" id="UP000663525">
    <property type="component" value="Chromosome"/>
</dbReference>
<keyword evidence="3" id="KW-0808">Transferase</keyword>
<feature type="transmembrane region" description="Helical" evidence="1">
    <location>
        <begin position="111"/>
        <end position="134"/>
    </location>
</feature>
<dbReference type="EMBL" id="CP064787">
    <property type="protein sequence ID" value="QSG05107.1"/>
    <property type="molecule type" value="Genomic_DNA"/>
</dbReference>
<dbReference type="GO" id="GO:0016780">
    <property type="term" value="F:phosphotransferase activity, for other substituted phosphate groups"/>
    <property type="evidence" value="ECO:0007669"/>
    <property type="project" value="TreeGrafter"/>
</dbReference>
<organism evidence="3 4">
    <name type="scientific">Halapricum desulfuricans</name>
    <dbReference type="NCBI Taxonomy" id="2841257"/>
    <lineage>
        <taxon>Archaea</taxon>
        <taxon>Methanobacteriati</taxon>
        <taxon>Methanobacteriota</taxon>
        <taxon>Stenosarchaea group</taxon>
        <taxon>Halobacteria</taxon>
        <taxon>Halobacteriales</taxon>
        <taxon>Haloarculaceae</taxon>
        <taxon>Halapricum</taxon>
    </lineage>
</organism>
<proteinExistence type="predicted"/>
<evidence type="ECO:0000313" key="3">
    <source>
        <dbReference type="EMBL" id="QSG05107.1"/>
    </source>
</evidence>
<feature type="domain" description="Bacterial sugar transferase" evidence="2">
    <location>
        <begin position="287"/>
        <end position="473"/>
    </location>
</feature>
<accession>A0A897MXD2</accession>
<feature type="transmembrane region" description="Helical" evidence="1">
    <location>
        <begin position="55"/>
        <end position="76"/>
    </location>
</feature>
<protein>
    <submittedName>
        <fullName evidence="3">Sugar transferase involved in lipopolysaccharidesynthesis</fullName>
    </submittedName>
</protein>
<evidence type="ECO:0000256" key="1">
    <source>
        <dbReference type="SAM" id="Phobius"/>
    </source>
</evidence>
<feature type="transmembrane region" description="Helical" evidence="1">
    <location>
        <begin position="88"/>
        <end position="105"/>
    </location>
</feature>
<name>A0A897MXD2_9EURY</name>
<keyword evidence="1" id="KW-0472">Membrane</keyword>
<feature type="transmembrane region" description="Helical" evidence="1">
    <location>
        <begin position="292"/>
        <end position="313"/>
    </location>
</feature>
<evidence type="ECO:0000259" key="2">
    <source>
        <dbReference type="Pfam" id="PF02397"/>
    </source>
</evidence>
<dbReference type="InterPro" id="IPR003362">
    <property type="entry name" value="Bact_transf"/>
</dbReference>
<feature type="transmembrane region" description="Helical" evidence="1">
    <location>
        <begin position="7"/>
        <end position="26"/>
    </location>
</feature>
<dbReference type="PANTHER" id="PTHR30576">
    <property type="entry name" value="COLANIC BIOSYNTHESIS UDP-GLUCOSE LIPID CARRIER TRANSFERASE"/>
    <property type="match status" value="1"/>
</dbReference>
<dbReference type="PANTHER" id="PTHR30576:SF0">
    <property type="entry name" value="UNDECAPRENYL-PHOSPHATE N-ACETYLGALACTOSAMINYL 1-PHOSPHATE TRANSFERASE-RELATED"/>
    <property type="match status" value="1"/>
</dbReference>
<dbReference type="Pfam" id="PF02397">
    <property type="entry name" value="Bac_transf"/>
    <property type="match status" value="1"/>
</dbReference>
<keyword evidence="1" id="KW-1133">Transmembrane helix</keyword>
<dbReference type="GeneID" id="68854391"/>
<dbReference type="AlphaFoldDB" id="A0A897MXD2"/>
<gene>
    <name evidence="3" type="primary">wcaJ</name>
    <name evidence="3" type="ORF">HSR121_0753</name>
</gene>
<keyword evidence="1" id="KW-0812">Transmembrane</keyword>
<dbReference type="RefSeq" id="WP_229114767.1">
    <property type="nucleotide sequence ID" value="NZ_CP064787.1"/>
</dbReference>
<sequence length="485" mass="53429">MVTGHRYRIVSGAGVALLTVAAVLVANTEGVQNVVVSTVPVVERLRPAVLTGEDLLFRLVLVTGVVTALLAPLYKPRPRRILNTIFRAERRVFVAGLALATVGYFDHSSRVPRATLLVTFGLLAVAIPLWLVAIRHRPTDGPERALIIGDDPVEISRITSAIDAPVVGYVAPPTPYSGNGDDAGPAVADGAGLVREQPAGEVEIPYLGGLSRLESIIVNKDVDTAVFAFNETDREEFFGVLATCHEFGVDAKIHREKADTVLVADTPGQEILDIDVEPWDWQDRVVKRVFDIAFAGFGLLVASPLLAVIAVAIKLDSPGPVFYSQERTAEFGETFTVYKFRSMVQDAESKTGVKLSEEDAGGRDPRVTRVGRVLRKTHLDEIPQLWSILVGDMSVVGPRPERPELDEDIEREEGVTDWRRRWFVRPGLTGLAQINDVTGHEPEQKLRYDVEYIRRQSFRVDVAIVIRQIWKVLGDVVETVLKRGE</sequence>
<reference evidence="3" key="1">
    <citation type="submission" date="2020-11" db="EMBL/GenBank/DDBJ databases">
        <title>Carbohydrate-dependent, anaerobic sulfur respiration: A novel catabolism in halophilic archaea.</title>
        <authorList>
            <person name="Sorokin D.Y."/>
            <person name="Messina E."/>
            <person name="Smedile F."/>
            <person name="La Cono V."/>
            <person name="Hallsworth J.E."/>
            <person name="Yakimov M.M."/>
        </authorList>
    </citation>
    <scope>NUCLEOTIDE SEQUENCE</scope>
    <source>
        <strain evidence="3">HSR12-1</strain>
    </source>
</reference>
<evidence type="ECO:0000313" key="4">
    <source>
        <dbReference type="Proteomes" id="UP000663525"/>
    </source>
</evidence>